<comment type="similarity">
    <text evidence="2">Belongs to the bacterial diacylglycerol kinase family.</text>
</comment>
<dbReference type="InterPro" id="IPR036945">
    <property type="entry name" value="DAGK_sf"/>
</dbReference>
<evidence type="ECO:0000256" key="15">
    <source>
        <dbReference type="SAM" id="Phobius"/>
    </source>
</evidence>
<feature type="transmembrane region" description="Helical" evidence="15">
    <location>
        <begin position="70"/>
        <end position="87"/>
    </location>
</feature>
<sequence>MQAGAVIVSESPYFKKTTGFRHLFAAASYSVKGAERLLRESAARHEIIAYLGGVALFSVLGAALLDYLVLTALFLLLLAVEALNTAIEEIIDHLSRDYSVFARNAKDLGSFAVSCILAINALFIAYVAIDLLTST</sequence>
<evidence type="ECO:0000256" key="7">
    <source>
        <dbReference type="ARBA" id="ARBA00022741"/>
    </source>
</evidence>
<keyword evidence="3" id="KW-1003">Cell membrane</keyword>
<dbReference type="PANTHER" id="PTHR34299:SF1">
    <property type="entry name" value="DIACYLGLYCEROL KINASE"/>
    <property type="match status" value="1"/>
</dbReference>
<evidence type="ECO:0000256" key="8">
    <source>
        <dbReference type="ARBA" id="ARBA00022777"/>
    </source>
</evidence>
<dbReference type="Proteomes" id="UP001237780">
    <property type="component" value="Unassembled WGS sequence"/>
</dbReference>
<evidence type="ECO:0000256" key="4">
    <source>
        <dbReference type="ARBA" id="ARBA00022516"/>
    </source>
</evidence>
<keyword evidence="13" id="KW-0594">Phospholipid biosynthesis</keyword>
<name>A0ABU0S2T6_9HYPH</name>
<accession>A0ABU0S2T6</accession>
<keyword evidence="5 16" id="KW-0808">Transferase</keyword>
<keyword evidence="7" id="KW-0547">Nucleotide-binding</keyword>
<protein>
    <submittedName>
        <fullName evidence="16">Diacylglycerol kinase (ATP)</fullName>
        <ecNumber evidence="16">2.7.1.107</ecNumber>
    </submittedName>
</protein>
<evidence type="ECO:0000313" key="17">
    <source>
        <dbReference type="Proteomes" id="UP001237780"/>
    </source>
</evidence>
<keyword evidence="4" id="KW-0444">Lipid biosynthesis</keyword>
<dbReference type="EMBL" id="JAUSZT010000001">
    <property type="protein sequence ID" value="MDQ0995038.1"/>
    <property type="molecule type" value="Genomic_DNA"/>
</dbReference>
<keyword evidence="17" id="KW-1185">Reference proteome</keyword>
<keyword evidence="14" id="KW-1208">Phospholipid metabolism</keyword>
<evidence type="ECO:0000256" key="3">
    <source>
        <dbReference type="ARBA" id="ARBA00022475"/>
    </source>
</evidence>
<proteinExistence type="inferred from homology"/>
<feature type="transmembrane region" description="Helical" evidence="15">
    <location>
        <begin position="47"/>
        <end position="64"/>
    </location>
</feature>
<feature type="transmembrane region" description="Helical" evidence="15">
    <location>
        <begin position="108"/>
        <end position="129"/>
    </location>
</feature>
<evidence type="ECO:0000256" key="9">
    <source>
        <dbReference type="ARBA" id="ARBA00022840"/>
    </source>
</evidence>
<evidence type="ECO:0000256" key="11">
    <source>
        <dbReference type="ARBA" id="ARBA00023098"/>
    </source>
</evidence>
<evidence type="ECO:0000256" key="12">
    <source>
        <dbReference type="ARBA" id="ARBA00023136"/>
    </source>
</evidence>
<evidence type="ECO:0000256" key="14">
    <source>
        <dbReference type="ARBA" id="ARBA00023264"/>
    </source>
</evidence>
<dbReference type="InterPro" id="IPR000829">
    <property type="entry name" value="DAGK"/>
</dbReference>
<reference evidence="16 17" key="1">
    <citation type="submission" date="2023-07" db="EMBL/GenBank/DDBJ databases">
        <title>Comparative genomics of wheat-associated soil bacteria to identify genetic determinants of phenazine resistance.</title>
        <authorList>
            <person name="Mouncey N."/>
        </authorList>
    </citation>
    <scope>NUCLEOTIDE SEQUENCE [LARGE SCALE GENOMIC DNA]</scope>
    <source>
        <strain evidence="16 17">W4I11</strain>
    </source>
</reference>
<evidence type="ECO:0000256" key="13">
    <source>
        <dbReference type="ARBA" id="ARBA00023209"/>
    </source>
</evidence>
<dbReference type="GO" id="GO:0004143">
    <property type="term" value="F:ATP-dependent diacylglycerol kinase activity"/>
    <property type="evidence" value="ECO:0007669"/>
    <property type="project" value="UniProtKB-EC"/>
</dbReference>
<evidence type="ECO:0000256" key="6">
    <source>
        <dbReference type="ARBA" id="ARBA00022692"/>
    </source>
</evidence>
<evidence type="ECO:0000256" key="1">
    <source>
        <dbReference type="ARBA" id="ARBA00004651"/>
    </source>
</evidence>
<evidence type="ECO:0000256" key="2">
    <source>
        <dbReference type="ARBA" id="ARBA00005967"/>
    </source>
</evidence>
<keyword evidence="11" id="KW-0443">Lipid metabolism</keyword>
<evidence type="ECO:0000313" key="16">
    <source>
        <dbReference type="EMBL" id="MDQ0995038.1"/>
    </source>
</evidence>
<dbReference type="PANTHER" id="PTHR34299">
    <property type="entry name" value="DIACYLGLYCEROL KINASE"/>
    <property type="match status" value="1"/>
</dbReference>
<gene>
    <name evidence="16" type="ORF">QFZ34_000215</name>
</gene>
<keyword evidence="8 16" id="KW-0418">Kinase</keyword>
<comment type="subcellular location">
    <subcellularLocation>
        <location evidence="1">Cell membrane</location>
        <topology evidence="1">Multi-pass membrane protein</topology>
    </subcellularLocation>
</comment>
<evidence type="ECO:0000256" key="10">
    <source>
        <dbReference type="ARBA" id="ARBA00022989"/>
    </source>
</evidence>
<keyword evidence="9" id="KW-0067">ATP-binding</keyword>
<keyword evidence="12 15" id="KW-0472">Membrane</keyword>
<evidence type="ECO:0000256" key="5">
    <source>
        <dbReference type="ARBA" id="ARBA00022679"/>
    </source>
</evidence>
<dbReference type="Gene3D" id="1.10.287.3610">
    <property type="match status" value="1"/>
</dbReference>
<dbReference type="EC" id="2.7.1.107" evidence="16"/>
<comment type="caution">
    <text evidence="16">The sequence shown here is derived from an EMBL/GenBank/DDBJ whole genome shotgun (WGS) entry which is preliminary data.</text>
</comment>
<organism evidence="16 17">
    <name type="scientific">Phyllobacterium ifriqiyense</name>
    <dbReference type="NCBI Taxonomy" id="314238"/>
    <lineage>
        <taxon>Bacteria</taxon>
        <taxon>Pseudomonadati</taxon>
        <taxon>Pseudomonadota</taxon>
        <taxon>Alphaproteobacteria</taxon>
        <taxon>Hyphomicrobiales</taxon>
        <taxon>Phyllobacteriaceae</taxon>
        <taxon>Phyllobacterium</taxon>
    </lineage>
</organism>
<keyword evidence="6 15" id="KW-0812">Transmembrane</keyword>
<keyword evidence="10 15" id="KW-1133">Transmembrane helix</keyword>
<dbReference type="Pfam" id="PF01219">
    <property type="entry name" value="DAGK_prokar"/>
    <property type="match status" value="1"/>
</dbReference>